<organism evidence="1 2">
    <name type="scientific">Postia placenta MAD-698-R-SB12</name>
    <dbReference type="NCBI Taxonomy" id="670580"/>
    <lineage>
        <taxon>Eukaryota</taxon>
        <taxon>Fungi</taxon>
        <taxon>Dikarya</taxon>
        <taxon>Basidiomycota</taxon>
        <taxon>Agaricomycotina</taxon>
        <taxon>Agaricomycetes</taxon>
        <taxon>Polyporales</taxon>
        <taxon>Adustoporiaceae</taxon>
        <taxon>Rhodonia</taxon>
    </lineage>
</organism>
<name>A0A1X6N1W4_9APHY</name>
<gene>
    <name evidence="1" type="ORF">POSPLADRAFT_1046061</name>
</gene>
<evidence type="ECO:0000313" key="2">
    <source>
        <dbReference type="Proteomes" id="UP000194127"/>
    </source>
</evidence>
<keyword evidence="2" id="KW-1185">Reference proteome</keyword>
<dbReference type="OrthoDB" id="2681631at2759"/>
<dbReference type="RefSeq" id="XP_024339415.1">
    <property type="nucleotide sequence ID" value="XM_024478938.1"/>
</dbReference>
<dbReference type="GeneID" id="36323888"/>
<evidence type="ECO:0008006" key="3">
    <source>
        <dbReference type="Google" id="ProtNLM"/>
    </source>
</evidence>
<accession>A0A1X6N1W4</accession>
<protein>
    <recommendedName>
        <fullName evidence="3">Retrotransposon gag domain-containing protein</fullName>
    </recommendedName>
</protein>
<dbReference type="AlphaFoldDB" id="A0A1X6N1W4"/>
<dbReference type="EMBL" id="KZ110596">
    <property type="protein sequence ID" value="OSX62621.1"/>
    <property type="molecule type" value="Genomic_DNA"/>
</dbReference>
<sequence>MAIFTNAFAQIAQMLQLMQQGQQHGSAGRKSLVNKPEDFTREKEKYEKWKMEVLLYLEDHNVTDNTRMINIIISFVRGPKVDAYIRLLYTTQCAQGVWKITAQRVWELFDNHFLDISLREKAQQKLEYIQQGSRSADDFLIEFEDLVNQAQYDLTADHVIRLLKRGASQQIVDQIYMSGNLPVTTEQWLRRRTRQGEMQREHCIKEEDSQCK</sequence>
<dbReference type="STRING" id="670580.A0A1X6N1W4"/>
<proteinExistence type="predicted"/>
<dbReference type="Proteomes" id="UP000194127">
    <property type="component" value="Unassembled WGS sequence"/>
</dbReference>
<evidence type="ECO:0000313" key="1">
    <source>
        <dbReference type="EMBL" id="OSX62621.1"/>
    </source>
</evidence>
<reference evidence="1 2" key="1">
    <citation type="submission" date="2017-04" db="EMBL/GenBank/DDBJ databases">
        <title>Genome Sequence of the Model Brown-Rot Fungus Postia placenta SB12.</title>
        <authorList>
            <consortium name="DOE Joint Genome Institute"/>
            <person name="Gaskell J."/>
            <person name="Kersten P."/>
            <person name="Larrondo L.F."/>
            <person name="Canessa P."/>
            <person name="Martinez D."/>
            <person name="Hibbett D."/>
            <person name="Schmoll M."/>
            <person name="Kubicek C.P."/>
            <person name="Martinez A.T."/>
            <person name="Yadav J."/>
            <person name="Master E."/>
            <person name="Magnuson J.K."/>
            <person name="James T."/>
            <person name="Yaver D."/>
            <person name="Berka R."/>
            <person name="Labutti K."/>
            <person name="Lipzen A."/>
            <person name="Aerts A."/>
            <person name="Barry K."/>
            <person name="Henrissat B."/>
            <person name="Blanchette R."/>
            <person name="Grigoriev I."/>
            <person name="Cullen D."/>
        </authorList>
    </citation>
    <scope>NUCLEOTIDE SEQUENCE [LARGE SCALE GENOMIC DNA]</scope>
    <source>
        <strain evidence="1 2">MAD-698-R-SB12</strain>
    </source>
</reference>